<proteinExistence type="predicted"/>
<sequence>MSMSAGGDSRVSGLDSYRFYVAGPLFNAYEQAYQAELAARLAPLGRVFLPQAQIPADAGAEEVFARCVAGIDASAVVVANLSGADADSGTAFEVGYAYARSKPVYALRSEMAYGYPDRARYPNLMLRGAARQLLASIDELVAKFEADYPHGG</sequence>
<dbReference type="Proteomes" id="UP001054846">
    <property type="component" value="Chromosome"/>
</dbReference>
<dbReference type="PANTHER" id="PTHR15364:SF0">
    <property type="entry name" value="2'-DEOXYNUCLEOSIDE 5'-PHOSPHATE N-HYDROLASE 1"/>
    <property type="match status" value="1"/>
</dbReference>
<keyword evidence="2" id="KW-1185">Reference proteome</keyword>
<reference evidence="1 2" key="1">
    <citation type="journal article" date="2021" name="Genome Biol. Evol.">
        <title>Complete Genome Sequencing of a Novel Gloeobacter Species from a Waterfall Cave in Mexico.</title>
        <authorList>
            <person name="Saw J.H."/>
            <person name="Cardona T."/>
            <person name="Montejano G."/>
        </authorList>
    </citation>
    <scope>NUCLEOTIDE SEQUENCE [LARGE SCALE GENOMIC DNA]</scope>
    <source>
        <strain evidence="1">MG652769</strain>
    </source>
</reference>
<dbReference type="PANTHER" id="PTHR15364">
    <property type="entry name" value="2'-DEOXYNUCLEOSIDE 5'-PHOSPHATE N-HYDROLASE 1"/>
    <property type="match status" value="1"/>
</dbReference>
<name>A0ABY3PU85_9CYAN</name>
<evidence type="ECO:0000313" key="2">
    <source>
        <dbReference type="Proteomes" id="UP001054846"/>
    </source>
</evidence>
<gene>
    <name evidence="1" type="ORF">ISF26_15720</name>
</gene>
<accession>A0ABY3PU85</accession>
<dbReference type="InterPro" id="IPR007710">
    <property type="entry name" value="Nucleoside_deoxyribTrfase"/>
</dbReference>
<dbReference type="Gene3D" id="3.40.50.450">
    <property type="match status" value="1"/>
</dbReference>
<dbReference type="EMBL" id="CP063845">
    <property type="protein sequence ID" value="UFP97016.1"/>
    <property type="molecule type" value="Genomic_DNA"/>
</dbReference>
<dbReference type="SUPFAM" id="SSF52309">
    <property type="entry name" value="N-(deoxy)ribosyltransferase-like"/>
    <property type="match status" value="1"/>
</dbReference>
<organism evidence="1 2">
    <name type="scientific">Gloeobacter morelensis MG652769</name>
    <dbReference type="NCBI Taxonomy" id="2781736"/>
    <lineage>
        <taxon>Bacteria</taxon>
        <taxon>Bacillati</taxon>
        <taxon>Cyanobacteriota</taxon>
        <taxon>Cyanophyceae</taxon>
        <taxon>Gloeobacterales</taxon>
        <taxon>Gloeobacteraceae</taxon>
        <taxon>Gloeobacter</taxon>
        <taxon>Gloeobacter morelensis</taxon>
    </lineage>
</organism>
<evidence type="ECO:0000313" key="1">
    <source>
        <dbReference type="EMBL" id="UFP97016.1"/>
    </source>
</evidence>
<protein>
    <submittedName>
        <fullName evidence="1">Nucleoside 2-deoxyribosyltransferase</fullName>
    </submittedName>
</protein>
<dbReference type="InterPro" id="IPR051239">
    <property type="entry name" value="2'-dNMP_N-hydrolase"/>
</dbReference>
<dbReference type="Pfam" id="PF05014">
    <property type="entry name" value="Nuc_deoxyrib_tr"/>
    <property type="match status" value="1"/>
</dbReference>